<comment type="caution">
    <text evidence="2">The sequence shown here is derived from an EMBL/GenBank/DDBJ whole genome shotgun (WGS) entry which is preliminary data.</text>
</comment>
<evidence type="ECO:0000256" key="1">
    <source>
        <dbReference type="SAM" id="Coils"/>
    </source>
</evidence>
<gene>
    <name evidence="2" type="ORF">RIF29_16428</name>
</gene>
<proteinExistence type="predicted"/>
<organism evidence="2 3">
    <name type="scientific">Crotalaria pallida</name>
    <name type="common">Smooth rattlebox</name>
    <name type="synonym">Crotalaria striata</name>
    <dbReference type="NCBI Taxonomy" id="3830"/>
    <lineage>
        <taxon>Eukaryota</taxon>
        <taxon>Viridiplantae</taxon>
        <taxon>Streptophyta</taxon>
        <taxon>Embryophyta</taxon>
        <taxon>Tracheophyta</taxon>
        <taxon>Spermatophyta</taxon>
        <taxon>Magnoliopsida</taxon>
        <taxon>eudicotyledons</taxon>
        <taxon>Gunneridae</taxon>
        <taxon>Pentapetalae</taxon>
        <taxon>rosids</taxon>
        <taxon>fabids</taxon>
        <taxon>Fabales</taxon>
        <taxon>Fabaceae</taxon>
        <taxon>Papilionoideae</taxon>
        <taxon>50 kb inversion clade</taxon>
        <taxon>genistoids sensu lato</taxon>
        <taxon>core genistoids</taxon>
        <taxon>Crotalarieae</taxon>
        <taxon>Crotalaria</taxon>
    </lineage>
</organism>
<keyword evidence="1" id="KW-0175">Coiled coil</keyword>
<sequence length="341" mass="39938">MLQELADMKESLKADKRSLVEITNNCDRLRSLCEEKDKGTSEKRNMEARMANLTNLVVENTAKKDLVGTNKQVLQKLEEELKLCKDKLVAAEETIKSLTNEKLMLEQKLSGLEKKNTEEINSTQRKHEQEHQILKSQVHNLERKLVVFRQELFAAESTLSVKDTELAALKNNLRELEELREMKEDIDRKNEQTTYILKMQGAQLAEFEMLYKEEQLLYFKLNVRRQVRGARRVNHHRRMYNHHHRRMTMRKTVFYLFGPAMPLLLQEWLHYCKRGALSVIFSFCRSGSTTAKGALALDKKKMAEKYKVEKLSKEEGIGQVFFCPRCEIYTGTLRCSTEEED</sequence>
<dbReference type="EMBL" id="JAYWIO010000003">
    <property type="protein sequence ID" value="KAK7275315.1"/>
    <property type="molecule type" value="Genomic_DNA"/>
</dbReference>
<evidence type="ECO:0000313" key="2">
    <source>
        <dbReference type="EMBL" id="KAK7275315.1"/>
    </source>
</evidence>
<dbReference type="Proteomes" id="UP001372338">
    <property type="component" value="Unassembled WGS sequence"/>
</dbReference>
<accession>A0AAN9FGI1</accession>
<protein>
    <submittedName>
        <fullName evidence="2">Uncharacterized protein</fullName>
    </submittedName>
</protein>
<dbReference type="AlphaFoldDB" id="A0AAN9FGI1"/>
<keyword evidence="3" id="KW-1185">Reference proteome</keyword>
<feature type="coiled-coil region" evidence="1">
    <location>
        <begin position="2"/>
        <end position="192"/>
    </location>
</feature>
<name>A0AAN9FGI1_CROPI</name>
<evidence type="ECO:0000313" key="3">
    <source>
        <dbReference type="Proteomes" id="UP001372338"/>
    </source>
</evidence>
<reference evidence="2 3" key="1">
    <citation type="submission" date="2024-01" db="EMBL/GenBank/DDBJ databases">
        <title>The genomes of 5 underutilized Papilionoideae crops provide insights into root nodulation and disease resistanc.</title>
        <authorList>
            <person name="Yuan L."/>
        </authorList>
    </citation>
    <scope>NUCLEOTIDE SEQUENCE [LARGE SCALE GENOMIC DNA]</scope>
    <source>
        <strain evidence="2">ZHUSHIDOU_FW_LH</strain>
        <tissue evidence="2">Leaf</tissue>
    </source>
</reference>